<proteinExistence type="predicted"/>
<feature type="region of interest" description="Disordered" evidence="1">
    <location>
        <begin position="150"/>
        <end position="198"/>
    </location>
</feature>
<feature type="compositionally biased region" description="Low complexity" evidence="1">
    <location>
        <begin position="166"/>
        <end position="187"/>
    </location>
</feature>
<dbReference type="EMBL" id="BAAABY010000009">
    <property type="protein sequence ID" value="GAA0449063.1"/>
    <property type="molecule type" value="Genomic_DNA"/>
</dbReference>
<gene>
    <name evidence="2" type="ORF">GCM10010361_11340</name>
</gene>
<dbReference type="InterPro" id="IPR025333">
    <property type="entry name" value="DUF4239"/>
</dbReference>
<organism evidence="2 3">
    <name type="scientific">Streptomyces olivaceiscleroticus</name>
    <dbReference type="NCBI Taxonomy" id="68245"/>
    <lineage>
        <taxon>Bacteria</taxon>
        <taxon>Bacillati</taxon>
        <taxon>Actinomycetota</taxon>
        <taxon>Actinomycetes</taxon>
        <taxon>Kitasatosporales</taxon>
        <taxon>Streptomycetaceae</taxon>
        <taxon>Streptomyces</taxon>
    </lineage>
</organism>
<accession>A0ABN0ZIK5</accession>
<dbReference type="Pfam" id="PF14023">
    <property type="entry name" value="Bestrophin-like"/>
    <property type="match status" value="1"/>
</dbReference>
<dbReference type="Proteomes" id="UP001500909">
    <property type="component" value="Unassembled WGS sequence"/>
</dbReference>
<feature type="compositionally biased region" description="Polar residues" evidence="1">
    <location>
        <begin position="188"/>
        <end position="198"/>
    </location>
</feature>
<evidence type="ECO:0000313" key="2">
    <source>
        <dbReference type="EMBL" id="GAA0449063.1"/>
    </source>
</evidence>
<protein>
    <submittedName>
        <fullName evidence="2">Uncharacterized protein</fullName>
    </submittedName>
</protein>
<name>A0ABN0ZIK5_9ACTN</name>
<reference evidence="2 3" key="1">
    <citation type="journal article" date="2019" name="Int. J. Syst. Evol. Microbiol.">
        <title>The Global Catalogue of Microorganisms (GCM) 10K type strain sequencing project: providing services to taxonomists for standard genome sequencing and annotation.</title>
        <authorList>
            <consortium name="The Broad Institute Genomics Platform"/>
            <consortium name="The Broad Institute Genome Sequencing Center for Infectious Disease"/>
            <person name="Wu L."/>
            <person name="Ma J."/>
        </authorList>
    </citation>
    <scope>NUCLEOTIDE SEQUENCE [LARGE SCALE GENOMIC DNA]</scope>
    <source>
        <strain evidence="2 3">JCM 4805</strain>
    </source>
</reference>
<evidence type="ECO:0000256" key="1">
    <source>
        <dbReference type="SAM" id="MobiDB-lite"/>
    </source>
</evidence>
<comment type="caution">
    <text evidence="2">The sequence shown here is derived from an EMBL/GenBank/DDBJ whole genome shotgun (WGS) entry which is preliminary data.</text>
</comment>
<keyword evidence="3" id="KW-1185">Reference proteome</keyword>
<sequence>MWAGTSRGPKKTTHHFLRRRDTDADDVDLSVKELMSPLQTLTVLILAFVLATAATSFHKAQDAVHNETNAVDHLVEMADFVPDATQRRRVLADAVCYARAVRHAEWPAMSHGKGSAVPNVWTADLRHAFHDIEPDQSSFGMLVSADDARSKARQARFTESPRRSPRQSTGSCSSCSPSPSSPWPSASRDATTDPSSPP</sequence>
<evidence type="ECO:0000313" key="3">
    <source>
        <dbReference type="Proteomes" id="UP001500909"/>
    </source>
</evidence>